<feature type="region of interest" description="Disordered" evidence="1">
    <location>
        <begin position="237"/>
        <end position="265"/>
    </location>
</feature>
<proteinExistence type="predicted"/>
<evidence type="ECO:0000313" key="2">
    <source>
        <dbReference type="EMBL" id="KAK7966301.1"/>
    </source>
</evidence>
<sequence>MFISPADEGAEAKWRAAMSFITSFHTLTTLEIPNNVYQELGTTIDPAFSKIQLQAILTHKGLETLDISYSGTRPGSRCMLQSAETIRSIVSALPRLRVLKIAPEEGQMAEAAKALANCANLESLTIIRGVSLPNVVLPAFLAHRSQPRDGVSRSGEFVWEEHYRLKRISNGRNVWQISSQPGTGTSQVEGLTNGQVGEARREVFVRDISGRVGDCDSVESEGQFEWIEAGAKDTSWVANQADPSRQTETDGYWESYIPTQDTASV</sequence>
<keyword evidence="3" id="KW-1185">Reference proteome</keyword>
<reference evidence="2 3" key="1">
    <citation type="submission" date="2023-01" db="EMBL/GenBank/DDBJ databases">
        <title>Analysis of 21 Apiospora genomes using comparative genomics revels a genus with tremendous synthesis potential of carbohydrate active enzymes and secondary metabolites.</title>
        <authorList>
            <person name="Sorensen T."/>
        </authorList>
    </citation>
    <scope>NUCLEOTIDE SEQUENCE [LARGE SCALE GENOMIC DNA]</scope>
    <source>
        <strain evidence="2 3">CBS 24483</strain>
    </source>
</reference>
<dbReference type="Proteomes" id="UP001391051">
    <property type="component" value="Unassembled WGS sequence"/>
</dbReference>
<dbReference type="SUPFAM" id="SSF52047">
    <property type="entry name" value="RNI-like"/>
    <property type="match status" value="1"/>
</dbReference>
<gene>
    <name evidence="2" type="ORF">PG986_000578</name>
</gene>
<evidence type="ECO:0000313" key="3">
    <source>
        <dbReference type="Proteomes" id="UP001391051"/>
    </source>
</evidence>
<dbReference type="GeneID" id="92069862"/>
<dbReference type="InterPro" id="IPR032675">
    <property type="entry name" value="LRR_dom_sf"/>
</dbReference>
<protein>
    <submittedName>
        <fullName evidence="2">Uncharacterized protein</fullName>
    </submittedName>
</protein>
<evidence type="ECO:0000256" key="1">
    <source>
        <dbReference type="SAM" id="MobiDB-lite"/>
    </source>
</evidence>
<dbReference type="EMBL" id="JAQQWE010000001">
    <property type="protein sequence ID" value="KAK7966301.1"/>
    <property type="molecule type" value="Genomic_DNA"/>
</dbReference>
<comment type="caution">
    <text evidence="2">The sequence shown here is derived from an EMBL/GenBank/DDBJ whole genome shotgun (WGS) entry which is preliminary data.</text>
</comment>
<dbReference type="Gene3D" id="3.80.10.10">
    <property type="entry name" value="Ribonuclease Inhibitor"/>
    <property type="match status" value="1"/>
</dbReference>
<feature type="compositionally biased region" description="Polar residues" evidence="1">
    <location>
        <begin position="237"/>
        <end position="246"/>
    </location>
</feature>
<dbReference type="RefSeq" id="XP_066705693.1">
    <property type="nucleotide sequence ID" value="XM_066836800.1"/>
</dbReference>
<name>A0ABR1QVF4_9PEZI</name>
<organism evidence="2 3">
    <name type="scientific">Apiospora aurea</name>
    <dbReference type="NCBI Taxonomy" id="335848"/>
    <lineage>
        <taxon>Eukaryota</taxon>
        <taxon>Fungi</taxon>
        <taxon>Dikarya</taxon>
        <taxon>Ascomycota</taxon>
        <taxon>Pezizomycotina</taxon>
        <taxon>Sordariomycetes</taxon>
        <taxon>Xylariomycetidae</taxon>
        <taxon>Amphisphaeriales</taxon>
        <taxon>Apiosporaceae</taxon>
        <taxon>Apiospora</taxon>
    </lineage>
</organism>
<accession>A0ABR1QVF4</accession>